<evidence type="ECO:0000256" key="4">
    <source>
        <dbReference type="ARBA" id="ARBA00022692"/>
    </source>
</evidence>
<dbReference type="PANTHER" id="PTHR24421:SF37">
    <property type="entry name" value="SENSOR HISTIDINE KINASE NARS"/>
    <property type="match status" value="1"/>
</dbReference>
<keyword evidence="5 10" id="KW-0418">Kinase</keyword>
<keyword evidence="11" id="KW-1185">Reference proteome</keyword>
<organism evidence="10 11">
    <name type="scientific">Acidimicrobium ferrooxidans (strain DSM 10331 / JCM 15462 / NBRC 103882 / ICP)</name>
    <dbReference type="NCBI Taxonomy" id="525909"/>
    <lineage>
        <taxon>Bacteria</taxon>
        <taxon>Bacillati</taxon>
        <taxon>Actinomycetota</taxon>
        <taxon>Acidimicrobiia</taxon>
        <taxon>Acidimicrobiales</taxon>
        <taxon>Acidimicrobiaceae</taxon>
        <taxon>Acidimicrobium</taxon>
    </lineage>
</organism>
<sequence length="426" mass="45881">MRRKSSSRVDTTADRIPIGVAVGCYDASMASELGGRAGGTGRRVRLGWEALGTVTMAGTLFVIVLDPIGSAVRAVSVGFVLALMVAVWLALGRVGFERPGLARWLLVGLEGTLLLVAVALDANAAYLLLAWSFLAYVLLAASVSVPVVMGVAALVGLETHLLPRPPVPWATIVSWYVPDIAAGTMLAVFLERTRRHEELLRHTIDELRAAQTTMRELAYRMGELHERERLAARIHETVAQHLVGILLLVRGEAPTEGARLIEEASLAGLEATRSLIRELRRREESPEALADVVLVEAARLRAAGLEVEVVGDLEGLELPPMVLDLAARLLAEGSTNVLRHAIGATRVRLEARLEGAQLVLGVVDDGAAPADPRQLEGHLGLALLAERVERLGGLFEAHPREHGGFELAARLPYRMARAIEEPAWTA</sequence>
<evidence type="ECO:0000256" key="5">
    <source>
        <dbReference type="ARBA" id="ARBA00022777"/>
    </source>
</evidence>
<keyword evidence="2" id="KW-1003">Cell membrane</keyword>
<reference evidence="10 11" key="1">
    <citation type="journal article" date="2009" name="Stand. Genomic Sci.">
        <title>Complete genome sequence of Acidimicrobium ferrooxidans type strain (ICP).</title>
        <authorList>
            <person name="Clum A."/>
            <person name="Nolan M."/>
            <person name="Lang E."/>
            <person name="Glavina Del Rio T."/>
            <person name="Tice H."/>
            <person name="Copeland A."/>
            <person name="Cheng J.F."/>
            <person name="Lucas S."/>
            <person name="Chen F."/>
            <person name="Bruce D."/>
            <person name="Goodwin L."/>
            <person name="Pitluck S."/>
            <person name="Ivanova N."/>
            <person name="Mavrommatis K."/>
            <person name="Mikhailova N."/>
            <person name="Pati A."/>
            <person name="Chen A."/>
            <person name="Palaniappan K."/>
            <person name="Goker M."/>
            <person name="Spring S."/>
            <person name="Land M."/>
            <person name="Hauser L."/>
            <person name="Chang Y.J."/>
            <person name="Jeffries C.C."/>
            <person name="Chain P."/>
            <person name="Bristow J."/>
            <person name="Eisen J.A."/>
            <person name="Markowitz V."/>
            <person name="Hugenholtz P."/>
            <person name="Kyrpides N.C."/>
            <person name="Klenk H.P."/>
            <person name="Lapidus A."/>
        </authorList>
    </citation>
    <scope>NUCLEOTIDE SEQUENCE [LARGE SCALE GENOMIC DNA]</scope>
    <source>
        <strain evidence="11">DSM 10331 / JCM 15462 / NBRC 103882 / ICP</strain>
    </source>
</reference>
<evidence type="ECO:0000256" key="7">
    <source>
        <dbReference type="ARBA" id="ARBA00023012"/>
    </source>
</evidence>
<dbReference type="InterPro" id="IPR050482">
    <property type="entry name" value="Sensor_HK_TwoCompSys"/>
</dbReference>
<keyword evidence="6 9" id="KW-1133">Transmembrane helix</keyword>
<dbReference type="InterPro" id="IPR036890">
    <property type="entry name" value="HATPase_C_sf"/>
</dbReference>
<evidence type="ECO:0000313" key="11">
    <source>
        <dbReference type="Proteomes" id="UP000000771"/>
    </source>
</evidence>
<feature type="transmembrane region" description="Helical" evidence="9">
    <location>
        <begin position="46"/>
        <end position="65"/>
    </location>
</feature>
<dbReference type="Gene3D" id="3.30.565.10">
    <property type="entry name" value="Histidine kinase-like ATPase, C-terminal domain"/>
    <property type="match status" value="1"/>
</dbReference>
<evidence type="ECO:0000256" key="6">
    <source>
        <dbReference type="ARBA" id="ARBA00022989"/>
    </source>
</evidence>
<dbReference type="eggNOG" id="COG4585">
    <property type="taxonomic scope" value="Bacteria"/>
</dbReference>
<dbReference type="RefSeq" id="WP_015799361.1">
    <property type="nucleotide sequence ID" value="NC_013124.1"/>
</dbReference>
<evidence type="ECO:0000256" key="3">
    <source>
        <dbReference type="ARBA" id="ARBA00022679"/>
    </source>
</evidence>
<dbReference type="EMBL" id="CP001631">
    <property type="protein sequence ID" value="ACU54885.1"/>
    <property type="molecule type" value="Genomic_DNA"/>
</dbReference>
<dbReference type="HOGENOM" id="CLU_643451_0_0_11"/>
<dbReference type="Proteomes" id="UP000000771">
    <property type="component" value="Chromosome"/>
</dbReference>
<dbReference type="PANTHER" id="PTHR24421">
    <property type="entry name" value="NITRATE/NITRITE SENSOR PROTEIN NARX-RELATED"/>
    <property type="match status" value="1"/>
</dbReference>
<dbReference type="STRING" id="525909.Afer_1982"/>
<feature type="transmembrane region" description="Helical" evidence="9">
    <location>
        <begin position="133"/>
        <end position="157"/>
    </location>
</feature>
<evidence type="ECO:0000256" key="1">
    <source>
        <dbReference type="ARBA" id="ARBA00004651"/>
    </source>
</evidence>
<feature type="transmembrane region" description="Helical" evidence="9">
    <location>
        <begin position="104"/>
        <end position="127"/>
    </location>
</feature>
<dbReference type="GO" id="GO:0005886">
    <property type="term" value="C:plasma membrane"/>
    <property type="evidence" value="ECO:0007669"/>
    <property type="project" value="UniProtKB-SubCell"/>
</dbReference>
<dbReference type="KEGG" id="afo:Afer_1982"/>
<feature type="transmembrane region" description="Helical" evidence="9">
    <location>
        <begin position="71"/>
        <end position="92"/>
    </location>
</feature>
<evidence type="ECO:0000256" key="9">
    <source>
        <dbReference type="SAM" id="Phobius"/>
    </source>
</evidence>
<keyword evidence="4 9" id="KW-0812">Transmembrane</keyword>
<protein>
    <submittedName>
        <fullName evidence="10">Putative signal transduction histidine kinase</fullName>
    </submittedName>
</protein>
<dbReference type="CDD" id="cd16917">
    <property type="entry name" value="HATPase_UhpB-NarQ-NarX-like"/>
    <property type="match status" value="1"/>
</dbReference>
<keyword evidence="3" id="KW-0808">Transferase</keyword>
<dbReference type="SUPFAM" id="SSF55874">
    <property type="entry name" value="ATPase domain of HSP90 chaperone/DNA topoisomerase II/histidine kinase"/>
    <property type="match status" value="1"/>
</dbReference>
<accession>C7M1Y8</accession>
<evidence type="ECO:0000256" key="2">
    <source>
        <dbReference type="ARBA" id="ARBA00022475"/>
    </source>
</evidence>
<evidence type="ECO:0000256" key="8">
    <source>
        <dbReference type="ARBA" id="ARBA00023136"/>
    </source>
</evidence>
<gene>
    <name evidence="10" type="ordered locus">Afer_1982</name>
</gene>
<dbReference type="GO" id="GO:0016301">
    <property type="term" value="F:kinase activity"/>
    <property type="evidence" value="ECO:0007669"/>
    <property type="project" value="UniProtKB-KW"/>
</dbReference>
<dbReference type="GO" id="GO:0000160">
    <property type="term" value="P:phosphorelay signal transduction system"/>
    <property type="evidence" value="ECO:0007669"/>
    <property type="project" value="UniProtKB-KW"/>
</dbReference>
<evidence type="ECO:0000313" key="10">
    <source>
        <dbReference type="EMBL" id="ACU54885.1"/>
    </source>
</evidence>
<keyword evidence="7" id="KW-0902">Two-component regulatory system</keyword>
<keyword evidence="8 9" id="KW-0472">Membrane</keyword>
<comment type="subcellular location">
    <subcellularLocation>
        <location evidence="1">Cell membrane</location>
        <topology evidence="1">Multi-pass membrane protein</topology>
    </subcellularLocation>
</comment>
<name>C7M1Y8_ACIFD</name>
<proteinExistence type="predicted"/>
<feature type="transmembrane region" description="Helical" evidence="9">
    <location>
        <begin position="169"/>
        <end position="190"/>
    </location>
</feature>
<dbReference type="AlphaFoldDB" id="C7M1Y8"/>